<feature type="region of interest" description="Disordered" evidence="1">
    <location>
        <begin position="33"/>
        <end position="91"/>
    </location>
</feature>
<dbReference type="Proteomes" id="UP000373449">
    <property type="component" value="Unassembled WGS sequence"/>
</dbReference>
<feature type="compositionally biased region" description="Basic and acidic residues" evidence="1">
    <location>
        <begin position="76"/>
        <end position="88"/>
    </location>
</feature>
<gene>
    <name evidence="2" type="ORF">NCTC12282_01028</name>
</gene>
<evidence type="ECO:0000256" key="1">
    <source>
        <dbReference type="SAM" id="MobiDB-lite"/>
    </source>
</evidence>
<sequence>MACKLVIFGCRIKVIWRQAAGLFPRVPTHEYARNGDGTHRVKFQQGPDNGLRPPSSCQHRYPHTSLSIFGATPISPHDERVRSPHADTRSMPNRCRLTRYSATRNHQHNDALALSRASGTNRVMQLRLKRGTEGAMMAPVFDAGCRADDKPGVSHGPTAWLTRHQIDAVTATLMPGVKMGS</sequence>
<organism evidence="2 3">
    <name type="scientific">Budvicia aquatica</name>
    <dbReference type="NCBI Taxonomy" id="82979"/>
    <lineage>
        <taxon>Bacteria</taxon>
        <taxon>Pseudomonadati</taxon>
        <taxon>Pseudomonadota</taxon>
        <taxon>Gammaproteobacteria</taxon>
        <taxon>Enterobacterales</taxon>
        <taxon>Budviciaceae</taxon>
        <taxon>Budvicia</taxon>
    </lineage>
</organism>
<accession>A0A484ZCC2</accession>
<proteinExistence type="predicted"/>
<protein>
    <submittedName>
        <fullName evidence="2">Uncharacterized protein</fullName>
    </submittedName>
</protein>
<evidence type="ECO:0000313" key="3">
    <source>
        <dbReference type="Proteomes" id="UP000373449"/>
    </source>
</evidence>
<dbReference type="AlphaFoldDB" id="A0A484ZCC2"/>
<reference evidence="2 3" key="1">
    <citation type="submission" date="2019-03" db="EMBL/GenBank/DDBJ databases">
        <authorList>
            <consortium name="Pathogen Informatics"/>
        </authorList>
    </citation>
    <scope>NUCLEOTIDE SEQUENCE [LARGE SCALE GENOMIC DNA]</scope>
    <source>
        <strain evidence="2 3">NCTC12282</strain>
    </source>
</reference>
<dbReference type="EMBL" id="CAADJA010000002">
    <property type="protein sequence ID" value="VFS46137.1"/>
    <property type="molecule type" value="Genomic_DNA"/>
</dbReference>
<evidence type="ECO:0000313" key="2">
    <source>
        <dbReference type="EMBL" id="VFS46137.1"/>
    </source>
</evidence>
<name>A0A484ZCC2_9GAMM</name>